<evidence type="ECO:0000313" key="2">
    <source>
        <dbReference type="EMBL" id="SCC78400.1"/>
    </source>
</evidence>
<name>A0ABY0K4F0_9HYPH</name>
<accession>A0ABY0K4F0</accession>
<dbReference type="Proteomes" id="UP000182800">
    <property type="component" value="Unassembled WGS sequence"/>
</dbReference>
<comment type="caution">
    <text evidence="2">The sequence shown here is derived from an EMBL/GenBank/DDBJ whole genome shotgun (WGS) entry which is preliminary data.</text>
</comment>
<reference evidence="2 3" key="1">
    <citation type="submission" date="2016-08" db="EMBL/GenBank/DDBJ databases">
        <authorList>
            <person name="Varghese N."/>
            <person name="Submissions Spin"/>
        </authorList>
    </citation>
    <scope>NUCLEOTIDE SEQUENCE [LARGE SCALE GENOMIC DNA]</scope>
    <source>
        <strain evidence="2 3">HL-109</strain>
    </source>
</reference>
<feature type="region of interest" description="Disordered" evidence="1">
    <location>
        <begin position="1"/>
        <end position="21"/>
    </location>
</feature>
<dbReference type="EMBL" id="FMBM01000001">
    <property type="protein sequence ID" value="SCC78400.1"/>
    <property type="molecule type" value="Genomic_DNA"/>
</dbReference>
<protein>
    <submittedName>
        <fullName evidence="2">Uncharacterized protein</fullName>
    </submittedName>
</protein>
<gene>
    <name evidence="2" type="ORF">GA0071312_0263</name>
</gene>
<proteinExistence type="predicted"/>
<evidence type="ECO:0000256" key="1">
    <source>
        <dbReference type="SAM" id="MobiDB-lite"/>
    </source>
</evidence>
<sequence length="100" mass="11567">MRSRQVHPQHRTPRCDRFRRDKQRLPLARGCALGDPVAMLLNLFHTLRSAGVPVSLREHLALIEAMSHDLAEKRVEDFYFFFARAAHGDRRASSPSMWLS</sequence>
<evidence type="ECO:0000313" key="3">
    <source>
        <dbReference type="Proteomes" id="UP000182800"/>
    </source>
</evidence>
<organism evidence="2 3">
    <name type="scientific">Saliniramus fredricksonii</name>
    <dbReference type="NCBI Taxonomy" id="1653334"/>
    <lineage>
        <taxon>Bacteria</taxon>
        <taxon>Pseudomonadati</taxon>
        <taxon>Pseudomonadota</taxon>
        <taxon>Alphaproteobacteria</taxon>
        <taxon>Hyphomicrobiales</taxon>
        <taxon>Salinarimonadaceae</taxon>
        <taxon>Saliniramus</taxon>
    </lineage>
</organism>
<keyword evidence="3" id="KW-1185">Reference proteome</keyword>
<feature type="compositionally biased region" description="Basic residues" evidence="1">
    <location>
        <begin position="1"/>
        <end position="12"/>
    </location>
</feature>